<evidence type="ECO:0000313" key="7">
    <source>
        <dbReference type="Proteomes" id="UP000825890"/>
    </source>
</evidence>
<keyword evidence="2" id="KW-0853">WD repeat</keyword>
<feature type="domain" description="GPI inositol-deacylase winged helix" evidence="4">
    <location>
        <begin position="465"/>
        <end position="536"/>
    </location>
</feature>
<dbReference type="SUPFAM" id="SSF50978">
    <property type="entry name" value="WD40 repeat-like"/>
    <property type="match status" value="1"/>
</dbReference>
<feature type="repeat" description="WD" evidence="2">
    <location>
        <begin position="975"/>
        <end position="1009"/>
    </location>
</feature>
<sequence length="1454" mass="163183">MSTLEFGVGPASDRKPRREQHDHADTRKHFSQLESRPSRSLCLEPEILQCYSFDGQPGAWSADPDLGERTLCPTCTYHEHDSRAGAADTRNGHSPRPSLLARTPVKRCYHADEGYRKAAELIAPYKPDDRPFTEPVFVHNAAKPRERTRSLSHEGLVSQAEDVERLFHGYDAPQDTLLELSVERTVGSCQWVLDQANMKCFLDDTTSQPQLLWCSAGPGSGKSFTATYIIESLLENSKKCAYYYFRSGHQEKNNLSYFLASIAWQLSRFIPEYQAELASLARKSFEVSKAGYMLLWKKLFMSSLLRCDISEPFYVVVDGLDEFQQTGELLQRLLVELANANIPIRLLMISRRTLEIETSIKLLTTSLDVLSLSLENNTEDIEMYVRDQLEFMPGDSGFKERIVNEVLEKADGIFLWAHLVVGELVECHTEFEAEQILQRVPEGLAPLYERMDEHLADTFLRRPEARELGRTIIIWASCARRLLHLDELRAALDDNYPEITDIGRSIREYCGDFVNVDKTGHVTMVHASVSEVLMSNPALNYHVDVQKSHHTLFTRCIRRLTSGRKDDSARGNRARAFDPYAASSWPFHLKLSLGFDDHSSLDSVMALLCSRSALDWMKLLAEAGQLRAIIEASKALEELLVALNEAPPEVDSSGLIRHNQNFLLQWAQDLVHVVGTFGSQIIRSPTSVFNLMPAFCPKESVLYQQFGKAGQNPLPVEEPRPKIRGDLNPLWDDCFAKFEVASDSTPTSILSLGHYFAILTRGDGTLHIYNANTCELAQRLSHGDRVLAFSADSSSSRIATYGLRKTTIWNIESGELICSMENPKYARALTICFQQSKQLGDMLLTFSDDRVLRICSLAAMRFQWRCFGGSLDVDSTQPYQVNAPHNAQFSPDGLYIAISYRGANPAVWFLGGNEPCFVAYLDRHGGSSPRNAISQHQRTRASHAGAFAWNPLAGHLLGTYFDGGVFKWHPQHRDLVVHKFRGNEIKCSADGRFFVTGAKDGAIRIWNFEHFVPIARIHYPSLIRDLDISEARVYDLREQYCNIWEPSSLLGALEGDEMAGDAHLGCGVDDQSVAAESHREQEEFYPITALLTLRDASLYAFGDDGGKITIANFDGKVVAEVPGGFMSIEHLSWCERACLLASVDLGHDITIRKIGNLHDRLYRTQVIETVRTFSESQEVLQILLDTDGDALLVVTPSAMEVHLIFKDVAPIIVPAAHPSKWIMHQSDKPLAVGFGAEQVTVMSLESPLESTCLPYKAFRADGDQVNISQLFSADRPSQAYPFGPSDINQTVHKVYISPDNTLAMIDMYEDTMHSKRRTACLLIEMMHLEIEALAQAIPVQSVPCRLIEVLYMPLGFVNTGLITSSSRRDSLTEQLICSTFVFVDRDFWVCSVNLTFAETQGPDAIIRKHFFLPRDWQNAELLEMASVTPAGDVLFPRHGKVAVVCNGLFEEFTV</sequence>
<keyword evidence="7" id="KW-1185">Reference proteome</keyword>
<dbReference type="InterPro" id="IPR001680">
    <property type="entry name" value="WD40_rpt"/>
</dbReference>
<feature type="domain" description="Nephrocystin 3-like N-terminal" evidence="5">
    <location>
        <begin position="187"/>
        <end position="351"/>
    </location>
</feature>
<dbReference type="InterPro" id="IPR027417">
    <property type="entry name" value="P-loop_NTPase"/>
</dbReference>
<dbReference type="SMART" id="SM00320">
    <property type="entry name" value="WD40"/>
    <property type="match status" value="4"/>
</dbReference>
<name>A0A9P3CCL8_9PEZI</name>
<evidence type="ECO:0000259" key="5">
    <source>
        <dbReference type="Pfam" id="PF24883"/>
    </source>
</evidence>
<dbReference type="InterPro" id="IPR036322">
    <property type="entry name" value="WD40_repeat_dom_sf"/>
</dbReference>
<evidence type="ECO:0000256" key="3">
    <source>
        <dbReference type="SAM" id="MobiDB-lite"/>
    </source>
</evidence>
<dbReference type="InterPro" id="IPR056884">
    <property type="entry name" value="NPHP3-like_N"/>
</dbReference>
<comment type="caution">
    <text evidence="6">The sequence shown here is derived from an EMBL/GenBank/DDBJ whole genome shotgun (WGS) entry which is preliminary data.</text>
</comment>
<dbReference type="SUPFAM" id="SSF52540">
    <property type="entry name" value="P-loop containing nucleoside triphosphate hydrolases"/>
    <property type="match status" value="1"/>
</dbReference>
<proteinExistence type="predicted"/>
<feature type="region of interest" description="Disordered" evidence="3">
    <location>
        <begin position="1"/>
        <end position="35"/>
    </location>
</feature>
<dbReference type="Pfam" id="PF22939">
    <property type="entry name" value="WHD_GPIID"/>
    <property type="match status" value="1"/>
</dbReference>
<evidence type="ECO:0000259" key="4">
    <source>
        <dbReference type="Pfam" id="PF22939"/>
    </source>
</evidence>
<dbReference type="Gene3D" id="2.130.10.10">
    <property type="entry name" value="YVTN repeat-like/Quinoprotein amine dehydrogenase"/>
    <property type="match status" value="2"/>
</dbReference>
<protein>
    <recommendedName>
        <fullName evidence="8">Vegetative incompatibility protein HET-E-1</fullName>
    </recommendedName>
</protein>
<evidence type="ECO:0008006" key="8">
    <source>
        <dbReference type="Google" id="ProtNLM"/>
    </source>
</evidence>
<dbReference type="EMBL" id="BOLY01000001">
    <property type="protein sequence ID" value="GIZ37585.1"/>
    <property type="molecule type" value="Genomic_DNA"/>
</dbReference>
<dbReference type="Pfam" id="PF24883">
    <property type="entry name" value="NPHP3_N"/>
    <property type="match status" value="1"/>
</dbReference>
<dbReference type="PANTHER" id="PTHR10039:SF16">
    <property type="entry name" value="GPI INOSITOL-DEACYLASE"/>
    <property type="match status" value="1"/>
</dbReference>
<reference evidence="6 7" key="1">
    <citation type="submission" date="2021-01" db="EMBL/GenBank/DDBJ databases">
        <title>Cercospora kikuchii MAFF 305040 whole genome shotgun sequence.</title>
        <authorList>
            <person name="Kashiwa T."/>
            <person name="Suzuki T."/>
        </authorList>
    </citation>
    <scope>NUCLEOTIDE SEQUENCE [LARGE SCALE GENOMIC DNA]</scope>
    <source>
        <strain evidence="6 7">MAFF 305040</strain>
    </source>
</reference>
<evidence type="ECO:0000256" key="1">
    <source>
        <dbReference type="ARBA" id="ARBA00022737"/>
    </source>
</evidence>
<evidence type="ECO:0000256" key="2">
    <source>
        <dbReference type="PROSITE-ProRule" id="PRU00221"/>
    </source>
</evidence>
<dbReference type="PROSITE" id="PS50294">
    <property type="entry name" value="WD_REPEATS_REGION"/>
    <property type="match status" value="1"/>
</dbReference>
<dbReference type="Proteomes" id="UP000825890">
    <property type="component" value="Unassembled WGS sequence"/>
</dbReference>
<keyword evidence="1" id="KW-0677">Repeat</keyword>
<gene>
    <name evidence="6" type="ORF">CKM354_000102800</name>
</gene>
<feature type="compositionally biased region" description="Basic and acidic residues" evidence="3">
    <location>
        <begin position="12"/>
        <end position="28"/>
    </location>
</feature>
<dbReference type="PANTHER" id="PTHR10039">
    <property type="entry name" value="AMELOGENIN"/>
    <property type="match status" value="1"/>
</dbReference>
<evidence type="ECO:0000313" key="6">
    <source>
        <dbReference type="EMBL" id="GIZ37585.1"/>
    </source>
</evidence>
<accession>A0A9P3CCL8</accession>
<dbReference type="GeneID" id="68286603"/>
<dbReference type="InterPro" id="IPR015943">
    <property type="entry name" value="WD40/YVTN_repeat-like_dom_sf"/>
</dbReference>
<dbReference type="OrthoDB" id="194358at2759"/>
<organism evidence="6 7">
    <name type="scientific">Cercospora kikuchii</name>
    <dbReference type="NCBI Taxonomy" id="84275"/>
    <lineage>
        <taxon>Eukaryota</taxon>
        <taxon>Fungi</taxon>
        <taxon>Dikarya</taxon>
        <taxon>Ascomycota</taxon>
        <taxon>Pezizomycotina</taxon>
        <taxon>Dothideomycetes</taxon>
        <taxon>Dothideomycetidae</taxon>
        <taxon>Mycosphaerellales</taxon>
        <taxon>Mycosphaerellaceae</taxon>
        <taxon>Cercospora</taxon>
    </lineage>
</organism>
<dbReference type="PROSITE" id="PS50082">
    <property type="entry name" value="WD_REPEATS_2"/>
    <property type="match status" value="1"/>
</dbReference>
<dbReference type="Gene3D" id="3.40.50.300">
    <property type="entry name" value="P-loop containing nucleotide triphosphate hydrolases"/>
    <property type="match status" value="1"/>
</dbReference>
<dbReference type="RefSeq" id="XP_044652072.1">
    <property type="nucleotide sequence ID" value="XM_044796137.1"/>
</dbReference>
<dbReference type="InterPro" id="IPR054471">
    <property type="entry name" value="GPIID_WHD"/>
</dbReference>